<dbReference type="GO" id="GO:0004315">
    <property type="term" value="F:3-oxoacyl-[acyl-carrier-protein] synthase activity"/>
    <property type="evidence" value="ECO:0007669"/>
    <property type="project" value="InterPro"/>
</dbReference>
<keyword evidence="3" id="KW-0808">Transferase</keyword>
<dbReference type="Gene3D" id="3.40.47.10">
    <property type="match status" value="1"/>
</dbReference>
<dbReference type="InterPro" id="IPR042104">
    <property type="entry name" value="PKS_dehydratase_sf"/>
</dbReference>
<dbReference type="FunFam" id="1.10.1200.10:FF:000011">
    <property type="entry name" value="Sterigmatocystin biosynthesis polyketide synthase"/>
    <property type="match status" value="1"/>
</dbReference>
<dbReference type="InterPro" id="IPR016039">
    <property type="entry name" value="Thiolase-like"/>
</dbReference>
<feature type="region of interest" description="C-terminal hotdog fold" evidence="4">
    <location>
        <begin position="1451"/>
        <end position="1598"/>
    </location>
</feature>
<dbReference type="InterPro" id="IPR020841">
    <property type="entry name" value="PKS_Beta-ketoAc_synthase_dom"/>
</dbReference>
<dbReference type="SUPFAM" id="SSF47336">
    <property type="entry name" value="ACP-like"/>
    <property type="match status" value="1"/>
</dbReference>
<dbReference type="Pfam" id="PF00698">
    <property type="entry name" value="Acyl_transf_1"/>
    <property type="match status" value="1"/>
</dbReference>
<dbReference type="CDD" id="cd00833">
    <property type="entry name" value="PKS"/>
    <property type="match status" value="1"/>
</dbReference>
<dbReference type="FunFam" id="3.40.50.1820:FF:000116">
    <property type="entry name" value="Sterigmatocystin biosynthesis polyketide synthase"/>
    <property type="match status" value="1"/>
</dbReference>
<feature type="domain" description="Carrier" evidence="6">
    <location>
        <begin position="1642"/>
        <end position="1723"/>
    </location>
</feature>
<evidence type="ECO:0000259" key="8">
    <source>
        <dbReference type="PROSITE" id="PS52019"/>
    </source>
</evidence>
<dbReference type="EMBL" id="JAAGWQ010000035">
    <property type="protein sequence ID" value="KAF5676169.1"/>
    <property type="molecule type" value="Genomic_DNA"/>
</dbReference>
<dbReference type="PROSITE" id="PS50075">
    <property type="entry name" value="CARRIER"/>
    <property type="match status" value="1"/>
</dbReference>
<dbReference type="PANTHER" id="PTHR43775:SF45">
    <property type="entry name" value="CONIDIAL PIGMENT POLYKETIDE SYNTHASE ALB1"/>
    <property type="match status" value="1"/>
</dbReference>
<evidence type="ECO:0000256" key="1">
    <source>
        <dbReference type="ARBA" id="ARBA00022450"/>
    </source>
</evidence>
<dbReference type="InterPro" id="IPR001031">
    <property type="entry name" value="Thioesterase"/>
</dbReference>
<dbReference type="SMART" id="SM01294">
    <property type="entry name" value="PKS_PP_betabranch"/>
    <property type="match status" value="1"/>
</dbReference>
<gene>
    <name evidence="9" type="ORF">FHETE_2296</name>
</gene>
<reference evidence="9 10" key="1">
    <citation type="submission" date="2020-05" db="EMBL/GenBank/DDBJ databases">
        <title>Identification and distribution of gene clusters putatively required for synthesis of sphingolipid metabolism inhibitors in phylogenetically diverse species of the filamentous fungus Fusarium.</title>
        <authorList>
            <person name="Kim H.-S."/>
            <person name="Busman M."/>
            <person name="Brown D.W."/>
            <person name="Divon H."/>
            <person name="Uhlig S."/>
            <person name="Proctor R.H."/>
        </authorList>
    </citation>
    <scope>NUCLEOTIDE SEQUENCE [LARGE SCALE GENOMIC DNA]</scope>
    <source>
        <strain evidence="9 10">NRRL 20693</strain>
    </source>
</reference>
<dbReference type="GO" id="GO:0004312">
    <property type="term" value="F:fatty acid synthase activity"/>
    <property type="evidence" value="ECO:0007669"/>
    <property type="project" value="TreeGrafter"/>
</dbReference>
<feature type="compositionally biased region" description="Low complexity" evidence="5">
    <location>
        <begin position="1731"/>
        <end position="1751"/>
    </location>
</feature>
<evidence type="ECO:0000259" key="6">
    <source>
        <dbReference type="PROSITE" id="PS50075"/>
    </source>
</evidence>
<dbReference type="GO" id="GO:0006633">
    <property type="term" value="P:fatty acid biosynthetic process"/>
    <property type="evidence" value="ECO:0007669"/>
    <property type="project" value="InterPro"/>
</dbReference>
<evidence type="ECO:0000259" key="7">
    <source>
        <dbReference type="PROSITE" id="PS52004"/>
    </source>
</evidence>
<dbReference type="InterPro" id="IPR006162">
    <property type="entry name" value="Ppantetheine_attach_site"/>
</dbReference>
<dbReference type="InterPro" id="IPR020806">
    <property type="entry name" value="PKS_PP-bd"/>
</dbReference>
<dbReference type="InterPro" id="IPR018201">
    <property type="entry name" value="Ketoacyl_synth_AS"/>
</dbReference>
<dbReference type="PROSITE" id="PS52019">
    <property type="entry name" value="PKS_MFAS_DH"/>
    <property type="match status" value="1"/>
</dbReference>
<feature type="region of interest" description="Disordered" evidence="5">
    <location>
        <begin position="1619"/>
        <end position="1644"/>
    </location>
</feature>
<evidence type="ECO:0000256" key="5">
    <source>
        <dbReference type="SAM" id="MobiDB-lite"/>
    </source>
</evidence>
<keyword evidence="10" id="KW-1185">Reference proteome</keyword>
<dbReference type="GO" id="GO:0044550">
    <property type="term" value="P:secondary metabolite biosynthetic process"/>
    <property type="evidence" value="ECO:0007669"/>
    <property type="project" value="TreeGrafter"/>
</dbReference>
<dbReference type="Gene3D" id="3.40.366.10">
    <property type="entry name" value="Malonyl-Coenzyme A Acyl Carrier Protein, domain 2"/>
    <property type="match status" value="2"/>
</dbReference>
<dbReference type="SMART" id="SM00827">
    <property type="entry name" value="PKS_AT"/>
    <property type="match status" value="1"/>
</dbReference>
<feature type="region of interest" description="Disordered" evidence="5">
    <location>
        <begin position="1731"/>
        <end position="1755"/>
    </location>
</feature>
<evidence type="ECO:0000256" key="2">
    <source>
        <dbReference type="ARBA" id="ARBA00022553"/>
    </source>
</evidence>
<proteinExistence type="predicted"/>
<dbReference type="SMART" id="SM00825">
    <property type="entry name" value="PKS_KS"/>
    <property type="match status" value="1"/>
</dbReference>
<feature type="domain" description="PKS/mFAS DH" evidence="8">
    <location>
        <begin position="1291"/>
        <end position="1598"/>
    </location>
</feature>
<dbReference type="Proteomes" id="UP000567885">
    <property type="component" value="Unassembled WGS sequence"/>
</dbReference>
<dbReference type="Pfam" id="PF16073">
    <property type="entry name" value="SAT"/>
    <property type="match status" value="1"/>
</dbReference>
<dbReference type="Gene3D" id="3.10.129.110">
    <property type="entry name" value="Polyketide synthase dehydratase"/>
    <property type="match status" value="1"/>
</dbReference>
<dbReference type="Gene3D" id="1.10.1200.10">
    <property type="entry name" value="ACP-like"/>
    <property type="match status" value="1"/>
</dbReference>
<dbReference type="Pfam" id="PF00975">
    <property type="entry name" value="Thioesterase"/>
    <property type="match status" value="1"/>
</dbReference>
<dbReference type="PROSITE" id="PS00012">
    <property type="entry name" value="PHOSPHOPANTETHEINE"/>
    <property type="match status" value="1"/>
</dbReference>
<feature type="active site" description="Proton donor; for dehydratase activity" evidence="4">
    <location>
        <position position="1509"/>
    </location>
</feature>
<evidence type="ECO:0000313" key="10">
    <source>
        <dbReference type="Proteomes" id="UP000567885"/>
    </source>
</evidence>
<dbReference type="InterPro" id="IPR014031">
    <property type="entry name" value="Ketoacyl_synth_C"/>
</dbReference>
<feature type="active site" description="Proton acceptor; for dehydratase activity" evidence="4">
    <location>
        <position position="1323"/>
    </location>
</feature>
<dbReference type="PROSITE" id="PS52004">
    <property type="entry name" value="KS3_2"/>
    <property type="match status" value="1"/>
</dbReference>
<dbReference type="PANTHER" id="PTHR43775">
    <property type="entry name" value="FATTY ACID SYNTHASE"/>
    <property type="match status" value="1"/>
</dbReference>
<dbReference type="Pfam" id="PF00550">
    <property type="entry name" value="PP-binding"/>
    <property type="match status" value="1"/>
</dbReference>
<dbReference type="InterPro" id="IPR049900">
    <property type="entry name" value="PKS_mFAS_DH"/>
</dbReference>
<dbReference type="SMART" id="SM00823">
    <property type="entry name" value="PKS_PP"/>
    <property type="match status" value="1"/>
</dbReference>
<dbReference type="Gene3D" id="3.40.50.1820">
    <property type="entry name" value="alpha/beta hydrolase"/>
    <property type="match status" value="1"/>
</dbReference>
<dbReference type="PROSITE" id="PS00606">
    <property type="entry name" value="KS3_1"/>
    <property type="match status" value="1"/>
</dbReference>
<dbReference type="SUPFAM" id="SSF53901">
    <property type="entry name" value="Thiolase-like"/>
    <property type="match status" value="1"/>
</dbReference>
<accession>A0A8H5TVY9</accession>
<dbReference type="InterPro" id="IPR030918">
    <property type="entry name" value="PT_fungal_PKS"/>
</dbReference>
<evidence type="ECO:0000256" key="4">
    <source>
        <dbReference type="PROSITE-ProRule" id="PRU01363"/>
    </source>
</evidence>
<dbReference type="NCBIfam" id="TIGR04532">
    <property type="entry name" value="PT_fungal_PKS"/>
    <property type="match status" value="1"/>
</dbReference>
<dbReference type="SUPFAM" id="SSF53474">
    <property type="entry name" value="alpha/beta-Hydrolases"/>
    <property type="match status" value="1"/>
</dbReference>
<keyword evidence="1" id="KW-0596">Phosphopantetheine</keyword>
<dbReference type="InterPro" id="IPR014043">
    <property type="entry name" value="Acyl_transferase_dom"/>
</dbReference>
<organism evidence="9 10">
    <name type="scientific">Fusarium heterosporum</name>
    <dbReference type="NCBI Taxonomy" id="42747"/>
    <lineage>
        <taxon>Eukaryota</taxon>
        <taxon>Fungi</taxon>
        <taxon>Dikarya</taxon>
        <taxon>Ascomycota</taxon>
        <taxon>Pezizomycotina</taxon>
        <taxon>Sordariomycetes</taxon>
        <taxon>Hypocreomycetidae</taxon>
        <taxon>Hypocreales</taxon>
        <taxon>Nectriaceae</taxon>
        <taxon>Fusarium</taxon>
        <taxon>Fusarium heterosporum species complex</taxon>
    </lineage>
</organism>
<dbReference type="InterPro" id="IPR016035">
    <property type="entry name" value="Acyl_Trfase/lysoPLipase"/>
</dbReference>
<dbReference type="InterPro" id="IPR014030">
    <property type="entry name" value="Ketoacyl_synth_N"/>
</dbReference>
<keyword evidence="2" id="KW-0597">Phosphoprotein</keyword>
<protein>
    <submittedName>
        <fullName evidence="9">Polyketide synthase</fullName>
    </submittedName>
</protein>
<dbReference type="InterPro" id="IPR029058">
    <property type="entry name" value="AB_hydrolase_fold"/>
</dbReference>
<sequence>MSYSNVYVFGDQSTPVVGNLQALLRVKHNVLLQAFLQEAFTCIQRETEALPATDKSSIPRAESLSLLVVEVKRGATHAAIESCFLCIYEIGYYLEHLAHSKLNPASSPKCRFLGICTGGLAATAISCSQNVFDIPQLGAQAVTVALRQGVYIQRRAEHLGFSTPISWSVVIPARDKEQILEILSTLSRNKILPTGLQPYISAVSPGSVTISGSPSLLEALKSQPEISVKRAFSAPIYGPYHCHSALLSEDLEQITHDLLRDLDFSDNEALIPVVSCATGSYESKSTFATLLSQVLEDALAEQIRMDHVIDGLFEHASANDTTFIPINAQASTVSIVECLSRKGATARISSPSKSPTATPKFPRPESIDADKIAIVGFSGRFPEADDLDEFWDLLIRGLDVHKLVPEDRFAKDHFDPTGQRKNTSQVQYGCWLKTAGYFDTQFFHMSPKEALQTDPAQRLALLTAYEALEMSGFVPDRTPSTKRSRVGVYYGVTSNDWGEVNSAQDIDTYFIPGANRAFIPGRVNYFFKFTGPSIAVDTACSSSLAAINIAITSLTNRDCDTAIAGGTNVLTNPDFFAGLDRGHFLSRTGNCKTFDDDADGYCRADGIGTLVLKRLPDAISDGDPIFGTILGAYTNHSAESVSITRPLTEAQEYLFKKLLDQSGIHPHDVSYVEMHGTGTQAGDAVEMRSVLNTFAHDHSRSRDKMLHLGSIKSNIGHAESASGVIAIIKVLLMMQNNTTPPHRGIKNKINQGFPKDLGLRGVHIAQKGPKEWHRPFNGKRKVLINNFSAAGGNTSLLLEDGPTSPGPQTSQTKDPRTEHIVLISGRSTKALEENLKALEAFIANSELPEHELLSQLSYTTTARRMHHSRRVALVASNLTNLMLSISSAASSAVNVKAIPATVPKVGFLFTGQGAQETAMANSYYKRFSSFRADIQAFDAITKQQGLPSILPLISGTTPVEELSAVVVQLGTCIIQMALARFWISLGVNPQYVIGHSLGEYAALQIAGIISISDTIYLCGHRARLLEQKCTAYTHGMIAVKASADTLRRLEISGLGAKIACLNGVEDTVLSGPIANIDLLCGKLQRAGYKHQKLDIPFAFHSSQVEPILDELQDLASHVEFREPKLTMISTLTGKIVTADTMGPQYITRHCRETVNFLGAIQAAETAGIINTAGICIEIGAHPILRPKVKSIIGQDLRCYASLRRGEDMFKTLADSVCGLYLAGQPINWDEYHRDFKASHKVLSLPRYSWQLSNYWMPYKHSWCLTKGDNPSRHGTLGIEARRPVRLSDSIHDVVEQALDDKKSSIVAESDLHDAALLTVVKNHKVNGLTMAPSTLFTDMAFTLAKHLISHRWPETQTLMPAVNDMIVEKALILNGNNSQPFRSSLEVDWTVMRGNFKIYSVDETGKETTHHATCTVEIKDPEIYLQEWRSKLYLIQRSISQLQSGIADGSIHTLQQGMLYKLFSTSVQYGSVYQGIQQVCFDSNGLEGTAKVFLPSSKDTFMLNPYCCDSLGHLTGFIMNCSDSLDLAEHVYVNHGWRYLRMTEPYQSDVHYQTYVKMQAVGSDDSTYTGDVHILRDGNIISVCGGVMFKKISRRVLDMLLPRPSSANTKPTVSKIPLEKRALLTPPKSPGTAPASPPERMQSTTSAPLGFIQKVLGILADEIGVEATHLADSTPLADLGVDSLMSLTILGNFREELDLDIPAAQLHECITVKDFKDFILDFAGITEEVVPSSASDTESSSSTPASTIPSPDGKDLVDTNDSLLCQRTKPSVPRSTSTILQGTKHCSKTLFLFPDGAGSGTSYVTLPSISPDLRVIGLNSPYLTKPHEFTCPLQDITGSYLDEVRRRQPDGPYYFAGWSAGGVSAFEAARQLVATGERVEKLLLIDSPNPVGLGKLPKRMYDFLTESGTFGGFDMGDEAQSPPDWLFQHFSVFIEALDKYVPQPFELGSAPRTTLIWAKDGVCKNPHDKRPEELVDDPRGMKWLLNNRTDLGPNGWDNLVGADNIRIRTIEDANHFTLLREPVVSSLCGMIREALDIR</sequence>
<feature type="region of interest" description="N-terminal hotdog fold" evidence="4">
    <location>
        <begin position="1291"/>
        <end position="1423"/>
    </location>
</feature>
<dbReference type="Gene3D" id="3.30.70.3290">
    <property type="match status" value="1"/>
</dbReference>
<dbReference type="GO" id="GO:0031177">
    <property type="term" value="F:phosphopantetheine binding"/>
    <property type="evidence" value="ECO:0007669"/>
    <property type="project" value="InterPro"/>
</dbReference>
<dbReference type="Pfam" id="PF00109">
    <property type="entry name" value="ketoacyl-synt"/>
    <property type="match status" value="1"/>
</dbReference>
<dbReference type="InterPro" id="IPR032088">
    <property type="entry name" value="SAT"/>
</dbReference>
<dbReference type="InterPro" id="IPR009081">
    <property type="entry name" value="PP-bd_ACP"/>
</dbReference>
<dbReference type="FunFam" id="3.10.129.110:FF:000001">
    <property type="entry name" value="Sterigmatocystin biosynthesis polyketide synthase"/>
    <property type="match status" value="1"/>
</dbReference>
<dbReference type="Pfam" id="PF02801">
    <property type="entry name" value="Ketoacyl-synt_C"/>
    <property type="match status" value="1"/>
</dbReference>
<feature type="domain" description="Ketosynthase family 3 (KS3)" evidence="7">
    <location>
        <begin position="369"/>
        <end position="800"/>
    </location>
</feature>
<dbReference type="Pfam" id="PF22621">
    <property type="entry name" value="CurL-like_PKS_C"/>
    <property type="match status" value="1"/>
</dbReference>
<dbReference type="OrthoDB" id="329835at2759"/>
<dbReference type="InterPro" id="IPR050091">
    <property type="entry name" value="PKS_NRPS_Biosynth_Enz"/>
</dbReference>
<evidence type="ECO:0000313" key="9">
    <source>
        <dbReference type="EMBL" id="KAF5676169.1"/>
    </source>
</evidence>
<name>A0A8H5TVY9_FUSHE</name>
<dbReference type="SUPFAM" id="SSF52151">
    <property type="entry name" value="FabD/lysophospholipase-like"/>
    <property type="match status" value="1"/>
</dbReference>
<dbReference type="InterPro" id="IPR036736">
    <property type="entry name" value="ACP-like_sf"/>
</dbReference>
<dbReference type="InterPro" id="IPR001227">
    <property type="entry name" value="Ac_transferase_dom_sf"/>
</dbReference>
<evidence type="ECO:0000256" key="3">
    <source>
        <dbReference type="ARBA" id="ARBA00022679"/>
    </source>
</evidence>
<comment type="caution">
    <text evidence="9">The sequence shown here is derived from an EMBL/GenBank/DDBJ whole genome shotgun (WGS) entry which is preliminary data.</text>
</comment>